<name>A0A1G5MIF6_9PSED</name>
<dbReference type="AlphaFoldDB" id="A0A1G5MIF6"/>
<dbReference type="eggNOG" id="COG1917">
    <property type="taxonomic scope" value="Bacteria"/>
</dbReference>
<gene>
    <name evidence="1" type="ORF">SAMN05216279_10260</name>
</gene>
<dbReference type="Proteomes" id="UP000183046">
    <property type="component" value="Unassembled WGS sequence"/>
</dbReference>
<organism evidence="1 2">
    <name type="scientific">Pseudomonas oryzihabitans</name>
    <dbReference type="NCBI Taxonomy" id="47885"/>
    <lineage>
        <taxon>Bacteria</taxon>
        <taxon>Pseudomonadati</taxon>
        <taxon>Pseudomonadota</taxon>
        <taxon>Gammaproteobacteria</taxon>
        <taxon>Pseudomonadales</taxon>
        <taxon>Pseudomonadaceae</taxon>
        <taxon>Pseudomonas</taxon>
    </lineage>
</organism>
<dbReference type="RefSeq" id="WP_027597293.1">
    <property type="nucleotide sequence ID" value="NZ_CP183397.1"/>
</dbReference>
<accession>A0A1G5MIF6</accession>
<dbReference type="EMBL" id="FMWB01000002">
    <property type="protein sequence ID" value="SCZ24421.1"/>
    <property type="molecule type" value="Genomic_DNA"/>
</dbReference>
<proteinExistence type="predicted"/>
<comment type="caution">
    <text evidence="1">The sequence shown here is derived from an EMBL/GenBank/DDBJ whole genome shotgun (WGS) entry which is preliminary data.</text>
</comment>
<sequence length="90" mass="10058">MDQITFIEQLAREGFQPPVLVEREALGRLDSHAHPFEAKALVVQGDLHIRTATGERHYGVGEVFHLAAQEPHSERFGAEGVRYLAGRRLA</sequence>
<reference evidence="2" key="1">
    <citation type="submission" date="2016-10" db="EMBL/GenBank/DDBJ databases">
        <authorList>
            <person name="de Groot N.N."/>
        </authorList>
    </citation>
    <scope>NUCLEOTIDE SEQUENCE [LARGE SCALE GENOMIC DNA]</scope>
    <source>
        <strain evidence="2">DSM 15758</strain>
    </source>
</reference>
<dbReference type="Gene3D" id="2.60.120.10">
    <property type="entry name" value="Jelly Rolls"/>
    <property type="match status" value="1"/>
</dbReference>
<evidence type="ECO:0000313" key="1">
    <source>
        <dbReference type="EMBL" id="SCZ24421.1"/>
    </source>
</evidence>
<evidence type="ECO:0000313" key="2">
    <source>
        <dbReference type="Proteomes" id="UP000183046"/>
    </source>
</evidence>
<dbReference type="InterPro" id="IPR011051">
    <property type="entry name" value="RmlC_Cupin_sf"/>
</dbReference>
<protein>
    <recommendedName>
        <fullName evidence="3">Cupin</fullName>
    </recommendedName>
</protein>
<dbReference type="SUPFAM" id="SSF51182">
    <property type="entry name" value="RmlC-like cupins"/>
    <property type="match status" value="1"/>
</dbReference>
<evidence type="ECO:0008006" key="3">
    <source>
        <dbReference type="Google" id="ProtNLM"/>
    </source>
</evidence>
<dbReference type="InterPro" id="IPR014710">
    <property type="entry name" value="RmlC-like_jellyroll"/>
</dbReference>
<dbReference type="OrthoDB" id="287220at2"/>